<accession>A0A7E4V2D5</accession>
<organism evidence="2 3">
    <name type="scientific">Panagrellus redivivus</name>
    <name type="common">Microworm</name>
    <dbReference type="NCBI Taxonomy" id="6233"/>
    <lineage>
        <taxon>Eukaryota</taxon>
        <taxon>Metazoa</taxon>
        <taxon>Ecdysozoa</taxon>
        <taxon>Nematoda</taxon>
        <taxon>Chromadorea</taxon>
        <taxon>Rhabditida</taxon>
        <taxon>Tylenchina</taxon>
        <taxon>Panagrolaimomorpha</taxon>
        <taxon>Panagrolaimoidea</taxon>
        <taxon>Panagrolaimidae</taxon>
        <taxon>Panagrellus</taxon>
    </lineage>
</organism>
<feature type="compositionally biased region" description="Acidic residues" evidence="1">
    <location>
        <begin position="53"/>
        <end position="103"/>
    </location>
</feature>
<feature type="compositionally biased region" description="Basic and acidic residues" evidence="1">
    <location>
        <begin position="25"/>
        <end position="39"/>
    </location>
</feature>
<evidence type="ECO:0000313" key="3">
    <source>
        <dbReference type="WBParaSite" id="Pan_g15727.t1"/>
    </source>
</evidence>
<name>A0A7E4V2D5_PANRE</name>
<evidence type="ECO:0000256" key="1">
    <source>
        <dbReference type="SAM" id="MobiDB-lite"/>
    </source>
</evidence>
<dbReference type="WBParaSite" id="Pan_g15727.t1">
    <property type="protein sequence ID" value="Pan_g15727.t1"/>
    <property type="gene ID" value="Pan_g15727"/>
</dbReference>
<proteinExistence type="predicted"/>
<protein>
    <submittedName>
        <fullName evidence="3">ATPase</fullName>
    </submittedName>
</protein>
<reference evidence="3" key="2">
    <citation type="submission" date="2020-10" db="UniProtKB">
        <authorList>
            <consortium name="WormBaseParasite"/>
        </authorList>
    </citation>
    <scope>IDENTIFICATION</scope>
</reference>
<reference evidence="2" key="1">
    <citation type="journal article" date="2013" name="Genetics">
        <title>The draft genome and transcriptome of Panagrellus redivivus are shaped by the harsh demands of a free-living lifestyle.</title>
        <authorList>
            <person name="Srinivasan J."/>
            <person name="Dillman A.R."/>
            <person name="Macchietto M.G."/>
            <person name="Heikkinen L."/>
            <person name="Lakso M."/>
            <person name="Fracchia K.M."/>
            <person name="Antoshechkin I."/>
            <person name="Mortazavi A."/>
            <person name="Wong G."/>
            <person name="Sternberg P.W."/>
        </authorList>
    </citation>
    <scope>NUCLEOTIDE SEQUENCE [LARGE SCALE GENOMIC DNA]</scope>
    <source>
        <strain evidence="2">MT8872</strain>
    </source>
</reference>
<sequence>MSERAAKRPHSEEKEREIVVAAKLSKSDTDIVVHPKGHPEDEEVQSVDSGESGAEDYSFDEDGASGDDAEDGNDEEEGAEGEADNGDDDEEEEEEDNQDEEEE</sequence>
<evidence type="ECO:0000313" key="2">
    <source>
        <dbReference type="Proteomes" id="UP000492821"/>
    </source>
</evidence>
<feature type="region of interest" description="Disordered" evidence="1">
    <location>
        <begin position="21"/>
        <end position="103"/>
    </location>
</feature>
<keyword evidence="2" id="KW-1185">Reference proteome</keyword>
<dbReference type="AlphaFoldDB" id="A0A7E4V2D5"/>
<dbReference type="Proteomes" id="UP000492821">
    <property type="component" value="Unassembled WGS sequence"/>
</dbReference>